<proteinExistence type="predicted"/>
<accession>A0A5B7JA92</accession>
<evidence type="ECO:0000313" key="2">
    <source>
        <dbReference type="Proteomes" id="UP000324222"/>
    </source>
</evidence>
<dbReference type="AlphaFoldDB" id="A0A5B7JA92"/>
<organism evidence="1 2">
    <name type="scientific">Portunus trituberculatus</name>
    <name type="common">Swimming crab</name>
    <name type="synonym">Neptunus trituberculatus</name>
    <dbReference type="NCBI Taxonomy" id="210409"/>
    <lineage>
        <taxon>Eukaryota</taxon>
        <taxon>Metazoa</taxon>
        <taxon>Ecdysozoa</taxon>
        <taxon>Arthropoda</taxon>
        <taxon>Crustacea</taxon>
        <taxon>Multicrustacea</taxon>
        <taxon>Malacostraca</taxon>
        <taxon>Eumalacostraca</taxon>
        <taxon>Eucarida</taxon>
        <taxon>Decapoda</taxon>
        <taxon>Pleocyemata</taxon>
        <taxon>Brachyura</taxon>
        <taxon>Eubrachyura</taxon>
        <taxon>Portunoidea</taxon>
        <taxon>Portunidae</taxon>
        <taxon>Portuninae</taxon>
        <taxon>Portunus</taxon>
    </lineage>
</organism>
<keyword evidence="2" id="KW-1185">Reference proteome</keyword>
<sequence length="25" mass="3072">MVLAIKRTSRLSRLLFRRLSHSHHR</sequence>
<protein>
    <submittedName>
        <fullName evidence="1">Uncharacterized protein</fullName>
    </submittedName>
</protein>
<name>A0A5B7JA92_PORTR</name>
<gene>
    <name evidence="1" type="ORF">E2C01_086796</name>
</gene>
<dbReference type="EMBL" id="VSRR010088796">
    <property type="protein sequence ID" value="MPC91739.1"/>
    <property type="molecule type" value="Genomic_DNA"/>
</dbReference>
<comment type="caution">
    <text evidence="1">The sequence shown here is derived from an EMBL/GenBank/DDBJ whole genome shotgun (WGS) entry which is preliminary data.</text>
</comment>
<evidence type="ECO:0000313" key="1">
    <source>
        <dbReference type="EMBL" id="MPC91739.1"/>
    </source>
</evidence>
<dbReference type="Proteomes" id="UP000324222">
    <property type="component" value="Unassembled WGS sequence"/>
</dbReference>
<reference evidence="1 2" key="1">
    <citation type="submission" date="2019-05" db="EMBL/GenBank/DDBJ databases">
        <title>Another draft genome of Portunus trituberculatus and its Hox gene families provides insights of decapod evolution.</title>
        <authorList>
            <person name="Jeong J.-H."/>
            <person name="Song I."/>
            <person name="Kim S."/>
            <person name="Choi T."/>
            <person name="Kim D."/>
            <person name="Ryu S."/>
            <person name="Kim W."/>
        </authorList>
    </citation>
    <scope>NUCLEOTIDE SEQUENCE [LARGE SCALE GENOMIC DNA]</scope>
    <source>
        <tissue evidence="1">Muscle</tissue>
    </source>
</reference>